<dbReference type="SFLD" id="SFLDG00179">
    <property type="entry name" value="mandelate_racemase"/>
    <property type="match status" value="1"/>
</dbReference>
<evidence type="ECO:0000259" key="2">
    <source>
        <dbReference type="SMART" id="SM00922"/>
    </source>
</evidence>
<dbReference type="SUPFAM" id="SSF51604">
    <property type="entry name" value="Enolase C-terminal domain-like"/>
    <property type="match status" value="1"/>
</dbReference>
<dbReference type="Gene3D" id="3.30.390.10">
    <property type="entry name" value="Enolase-like, N-terminal domain"/>
    <property type="match status" value="1"/>
</dbReference>
<dbReference type="NCBIfam" id="NF010624">
    <property type="entry name" value="PRK14017.1"/>
    <property type="match status" value="1"/>
</dbReference>
<dbReference type="PROSITE" id="PS00908">
    <property type="entry name" value="MR_MLE_1"/>
    <property type="match status" value="1"/>
</dbReference>
<dbReference type="InterPro" id="IPR036849">
    <property type="entry name" value="Enolase-like_C_sf"/>
</dbReference>
<dbReference type="RefSeq" id="WP_377429354.1">
    <property type="nucleotide sequence ID" value="NZ_JBHSPR010000040.1"/>
</dbReference>
<comment type="caution">
    <text evidence="3">The sequence shown here is derived from an EMBL/GenBank/DDBJ whole genome shotgun (WGS) entry which is preliminary data.</text>
</comment>
<dbReference type="SMART" id="SM00922">
    <property type="entry name" value="MR_MLE"/>
    <property type="match status" value="1"/>
</dbReference>
<name>A0ABW1KJG3_9ACTN</name>
<dbReference type="PROSITE" id="PS00909">
    <property type="entry name" value="MR_MLE_2"/>
    <property type="match status" value="1"/>
</dbReference>
<evidence type="ECO:0000313" key="4">
    <source>
        <dbReference type="Proteomes" id="UP001596203"/>
    </source>
</evidence>
<proteinExistence type="predicted"/>
<accession>A0ABW1KJG3</accession>
<dbReference type="EC" id="4.2.1.6" evidence="3"/>
<evidence type="ECO:0000256" key="1">
    <source>
        <dbReference type="ARBA" id="ARBA00023239"/>
    </source>
</evidence>
<dbReference type="SFLD" id="SFLDS00001">
    <property type="entry name" value="Enolase"/>
    <property type="match status" value="1"/>
</dbReference>
<feature type="domain" description="Mandelate racemase/muconate lactonizing enzyme C-terminal" evidence="2">
    <location>
        <begin position="126"/>
        <end position="231"/>
    </location>
</feature>
<dbReference type="InterPro" id="IPR029017">
    <property type="entry name" value="Enolase-like_N"/>
</dbReference>
<protein>
    <submittedName>
        <fullName evidence="3">Galactonate dehydratase</fullName>
        <ecNumber evidence="3">4.2.1.6</ecNumber>
    </submittedName>
</protein>
<dbReference type="SUPFAM" id="SSF54826">
    <property type="entry name" value="Enolase N-terminal domain-like"/>
    <property type="match status" value="1"/>
</dbReference>
<keyword evidence="4" id="KW-1185">Reference proteome</keyword>
<dbReference type="InterPro" id="IPR034593">
    <property type="entry name" value="DgoD-like"/>
</dbReference>
<dbReference type="InterPro" id="IPR029065">
    <property type="entry name" value="Enolase_C-like"/>
</dbReference>
<dbReference type="GO" id="GO:0008869">
    <property type="term" value="F:galactonate dehydratase activity"/>
    <property type="evidence" value="ECO:0007669"/>
    <property type="project" value="UniProtKB-EC"/>
</dbReference>
<dbReference type="PANTHER" id="PTHR48080:SF2">
    <property type="entry name" value="D-GALACTONATE DEHYDRATASE"/>
    <property type="match status" value="1"/>
</dbReference>
<organism evidence="3 4">
    <name type="scientific">Plantactinospora solaniradicis</name>
    <dbReference type="NCBI Taxonomy" id="1723736"/>
    <lineage>
        <taxon>Bacteria</taxon>
        <taxon>Bacillati</taxon>
        <taxon>Actinomycetota</taxon>
        <taxon>Actinomycetes</taxon>
        <taxon>Micromonosporales</taxon>
        <taxon>Micromonosporaceae</taxon>
        <taxon>Plantactinospora</taxon>
    </lineage>
</organism>
<dbReference type="InterPro" id="IPR018110">
    <property type="entry name" value="Mandel_Rmase/mucon_lact_enz_CS"/>
</dbReference>
<keyword evidence="1 3" id="KW-0456">Lyase</keyword>
<sequence>MTKIVRVETFLVPPRWLFVRIETDSGIVGWGEATCEGRSETVRTAVEQLSELLIGRDALRIEDHWQLMTKGSFYRGGPILASAVSGLDQALWDIAGKHFDAPVHQLLGGPVRDRIRVYGWVGGDEPAEVADHIAEQLAAGLTAVKMNASGRMSPVASVAELDGVVRRVAAAREVLGEHRDVAVDFHGRFTLANARRVAPLLEPFRPFFLEEPVVPENSHLIGEFVRSTTTPVSTGERLYSRQEFLPVLQAGIAVAQPDVSHAGGITEVRKIAALAEVYDVQLAPHCPLGPIALAACLQVGFATPNYLIQEQSIGIHYNSDAEVLDYVVDRTPFDFADGHIARLTGPGLGVDIDENAVRLADKRGHAWRGPTWRHPDGSFAEW</sequence>
<dbReference type="InterPro" id="IPR013342">
    <property type="entry name" value="Mandelate_racemase_C"/>
</dbReference>
<dbReference type="EMBL" id="JBHSPR010000040">
    <property type="protein sequence ID" value="MFC6021307.1"/>
    <property type="molecule type" value="Genomic_DNA"/>
</dbReference>
<dbReference type="PANTHER" id="PTHR48080">
    <property type="entry name" value="D-GALACTONATE DEHYDRATASE-RELATED"/>
    <property type="match status" value="1"/>
</dbReference>
<reference evidence="4" key="1">
    <citation type="journal article" date="2019" name="Int. J. Syst. Evol. Microbiol.">
        <title>The Global Catalogue of Microorganisms (GCM) 10K type strain sequencing project: providing services to taxonomists for standard genome sequencing and annotation.</title>
        <authorList>
            <consortium name="The Broad Institute Genomics Platform"/>
            <consortium name="The Broad Institute Genome Sequencing Center for Infectious Disease"/>
            <person name="Wu L."/>
            <person name="Ma J."/>
        </authorList>
    </citation>
    <scope>NUCLEOTIDE SEQUENCE [LARGE SCALE GENOMIC DNA]</scope>
    <source>
        <strain evidence="4">ZS-35-S2</strain>
    </source>
</reference>
<dbReference type="Proteomes" id="UP001596203">
    <property type="component" value="Unassembled WGS sequence"/>
</dbReference>
<dbReference type="Gene3D" id="3.20.20.120">
    <property type="entry name" value="Enolase-like C-terminal domain"/>
    <property type="match status" value="1"/>
</dbReference>
<gene>
    <name evidence="3" type="primary">dgoD</name>
    <name evidence="3" type="ORF">ACFP2T_34670</name>
</gene>
<evidence type="ECO:0000313" key="3">
    <source>
        <dbReference type="EMBL" id="MFC6021307.1"/>
    </source>
</evidence>
<dbReference type="InterPro" id="IPR013341">
    <property type="entry name" value="Mandelate_racemase_N_dom"/>
</dbReference>
<dbReference type="Pfam" id="PF02746">
    <property type="entry name" value="MR_MLE_N"/>
    <property type="match status" value="1"/>
</dbReference>
<dbReference type="Pfam" id="PF13378">
    <property type="entry name" value="MR_MLE_C"/>
    <property type="match status" value="1"/>
</dbReference>